<proteinExistence type="predicted"/>
<keyword evidence="3 6" id="KW-0812">Transmembrane</keyword>
<protein>
    <submittedName>
        <fullName evidence="8">Membrane protein</fullName>
    </submittedName>
</protein>
<gene>
    <name evidence="8" type="ORF">GCM10007907_16070</name>
</gene>
<dbReference type="InterPro" id="IPR018076">
    <property type="entry name" value="T2SS_GspF_dom"/>
</dbReference>
<feature type="domain" description="Type II secretion system protein GspF" evidence="7">
    <location>
        <begin position="115"/>
        <end position="236"/>
    </location>
</feature>
<dbReference type="PANTHER" id="PTHR35007:SF1">
    <property type="entry name" value="PILUS ASSEMBLY PROTEIN"/>
    <property type="match status" value="1"/>
</dbReference>
<keyword evidence="9" id="KW-1185">Reference proteome</keyword>
<evidence type="ECO:0000256" key="3">
    <source>
        <dbReference type="ARBA" id="ARBA00022692"/>
    </source>
</evidence>
<organism evidence="8 9">
    <name type="scientific">Chitinimonas prasina</name>
    <dbReference type="NCBI Taxonomy" id="1434937"/>
    <lineage>
        <taxon>Bacteria</taxon>
        <taxon>Pseudomonadati</taxon>
        <taxon>Pseudomonadota</taxon>
        <taxon>Betaproteobacteria</taxon>
        <taxon>Neisseriales</taxon>
        <taxon>Chitinibacteraceae</taxon>
        <taxon>Chitinimonas</taxon>
    </lineage>
</organism>
<dbReference type="Pfam" id="PF00482">
    <property type="entry name" value="T2SSF"/>
    <property type="match status" value="1"/>
</dbReference>
<name>A0ABQ5YEC1_9NEIS</name>
<dbReference type="EMBL" id="BSOG01000002">
    <property type="protein sequence ID" value="GLR12817.1"/>
    <property type="molecule type" value="Genomic_DNA"/>
</dbReference>
<reference evidence="9" key="1">
    <citation type="journal article" date="2019" name="Int. J. Syst. Evol. Microbiol.">
        <title>The Global Catalogue of Microorganisms (GCM) 10K type strain sequencing project: providing services to taxonomists for standard genome sequencing and annotation.</title>
        <authorList>
            <consortium name="The Broad Institute Genomics Platform"/>
            <consortium name="The Broad Institute Genome Sequencing Center for Infectious Disease"/>
            <person name="Wu L."/>
            <person name="Ma J."/>
        </authorList>
    </citation>
    <scope>NUCLEOTIDE SEQUENCE [LARGE SCALE GENOMIC DNA]</scope>
    <source>
        <strain evidence="9">NBRC 110044</strain>
    </source>
</reference>
<comment type="subcellular location">
    <subcellularLocation>
        <location evidence="1">Cell membrane</location>
        <topology evidence="1">Multi-pass membrane protein</topology>
    </subcellularLocation>
</comment>
<keyword evidence="5 6" id="KW-0472">Membrane</keyword>
<feature type="transmembrane region" description="Helical" evidence="6">
    <location>
        <begin position="221"/>
        <end position="240"/>
    </location>
</feature>
<accession>A0ABQ5YEC1</accession>
<evidence type="ECO:0000256" key="4">
    <source>
        <dbReference type="ARBA" id="ARBA00022989"/>
    </source>
</evidence>
<comment type="caution">
    <text evidence="8">The sequence shown here is derived from an EMBL/GenBank/DDBJ whole genome shotgun (WGS) entry which is preliminary data.</text>
</comment>
<dbReference type="RefSeq" id="WP_284195951.1">
    <property type="nucleotide sequence ID" value="NZ_BSOG01000002.1"/>
</dbReference>
<dbReference type="InterPro" id="IPR042094">
    <property type="entry name" value="T2SS_GspF_sf"/>
</dbReference>
<feature type="transmembrane region" description="Helical" evidence="6">
    <location>
        <begin position="252"/>
        <end position="272"/>
    </location>
</feature>
<evidence type="ECO:0000256" key="5">
    <source>
        <dbReference type="ARBA" id="ARBA00023136"/>
    </source>
</evidence>
<keyword evidence="2" id="KW-1003">Cell membrane</keyword>
<sequence length="280" mass="31403">MTLLLGLIFLVTLITAWLVYKAVQSYLDKQRASIELTTATTLADMFIFLDPQKMFRYNVALTCILPPIVWVLTGNPVFAFGALIATVFLPKWYVGFLGRRRLKRLEQQLPDALLMVSGAMRAGASLNVSLESMVKESKPPVSQEFELMLREQRLGVDFDTALQNMERRNPQQDFQLVISAMRISKEVGGNLAEILESLAGVLRDKAIMEGKIRSLTAQGKAQGVIMTGLPILMMLALRAIEPKAMEPLFNTWIGYGTLTVIIVMELVGYWFIRKITTIDV</sequence>
<dbReference type="Gene3D" id="1.20.81.30">
    <property type="entry name" value="Type II secretion system (T2SS), domain F"/>
    <property type="match status" value="1"/>
</dbReference>
<evidence type="ECO:0000313" key="9">
    <source>
        <dbReference type="Proteomes" id="UP001156706"/>
    </source>
</evidence>
<keyword evidence="4 6" id="KW-1133">Transmembrane helix</keyword>
<dbReference type="PANTHER" id="PTHR35007">
    <property type="entry name" value="INTEGRAL MEMBRANE PROTEIN-RELATED"/>
    <property type="match status" value="1"/>
</dbReference>
<evidence type="ECO:0000313" key="8">
    <source>
        <dbReference type="EMBL" id="GLR12817.1"/>
    </source>
</evidence>
<feature type="transmembrane region" description="Helical" evidence="6">
    <location>
        <begin position="78"/>
        <end position="98"/>
    </location>
</feature>
<evidence type="ECO:0000256" key="1">
    <source>
        <dbReference type="ARBA" id="ARBA00004651"/>
    </source>
</evidence>
<evidence type="ECO:0000256" key="6">
    <source>
        <dbReference type="SAM" id="Phobius"/>
    </source>
</evidence>
<dbReference type="Proteomes" id="UP001156706">
    <property type="component" value="Unassembled WGS sequence"/>
</dbReference>
<evidence type="ECO:0000259" key="7">
    <source>
        <dbReference type="Pfam" id="PF00482"/>
    </source>
</evidence>
<evidence type="ECO:0000256" key="2">
    <source>
        <dbReference type="ARBA" id="ARBA00022475"/>
    </source>
</evidence>
<feature type="transmembrane region" description="Helical" evidence="6">
    <location>
        <begin position="55"/>
        <end position="72"/>
    </location>
</feature>